<dbReference type="EMBL" id="JBEVCJ010000017">
    <property type="protein sequence ID" value="MET1256102.1"/>
    <property type="molecule type" value="Genomic_DNA"/>
</dbReference>
<evidence type="ECO:0000313" key="3">
    <source>
        <dbReference type="Proteomes" id="UP001548189"/>
    </source>
</evidence>
<sequence>MKNAIQWLFAIMVLFSTQVFAINLTDAKKQGLIGEQYNGYLGIVAKSNTEVTELVQSTNEKRKEKYEEIAKKRGISLKEVEILAGDKAIEMTLSGNYIKLQNGSWQKKS</sequence>
<keyword evidence="3" id="KW-1185">Reference proteome</keyword>
<dbReference type="InterPro" id="IPR008309">
    <property type="entry name" value="YdbL"/>
</dbReference>
<dbReference type="RefSeq" id="WP_353896687.1">
    <property type="nucleotide sequence ID" value="NZ_JBEVCJ010000017.1"/>
</dbReference>
<accession>A0ABV2BX32</accession>
<comment type="caution">
    <text evidence="2">The sequence shown here is derived from an EMBL/GenBank/DDBJ whole genome shotgun (WGS) entry which is preliminary data.</text>
</comment>
<gene>
    <name evidence="2" type="ORF">ABVT43_13260</name>
</gene>
<keyword evidence="1" id="KW-0732">Signal</keyword>
<proteinExistence type="predicted"/>
<evidence type="ECO:0000256" key="1">
    <source>
        <dbReference type="SAM" id="SignalP"/>
    </source>
</evidence>
<dbReference type="PIRSF" id="PIRSF025560">
    <property type="entry name" value="UCP025560"/>
    <property type="match status" value="1"/>
</dbReference>
<feature type="chain" id="PRO_5047182922" evidence="1">
    <location>
        <begin position="22"/>
        <end position="109"/>
    </location>
</feature>
<name>A0ABV2BX32_9GAMM</name>
<feature type="signal peptide" evidence="1">
    <location>
        <begin position="1"/>
        <end position="21"/>
    </location>
</feature>
<organism evidence="2 3">
    <name type="scientific">Aliikangiella maris</name>
    <dbReference type="NCBI Taxonomy" id="3162458"/>
    <lineage>
        <taxon>Bacteria</taxon>
        <taxon>Pseudomonadati</taxon>
        <taxon>Pseudomonadota</taxon>
        <taxon>Gammaproteobacteria</taxon>
        <taxon>Oceanospirillales</taxon>
        <taxon>Pleioneaceae</taxon>
        <taxon>Aliikangiella</taxon>
    </lineage>
</organism>
<protein>
    <submittedName>
        <fullName evidence="2">YdbL family protein</fullName>
    </submittedName>
</protein>
<evidence type="ECO:0000313" key="2">
    <source>
        <dbReference type="EMBL" id="MET1256102.1"/>
    </source>
</evidence>
<dbReference type="Proteomes" id="UP001548189">
    <property type="component" value="Unassembled WGS sequence"/>
</dbReference>
<dbReference type="Pfam" id="PF07027">
    <property type="entry name" value="DUF1318"/>
    <property type="match status" value="1"/>
</dbReference>
<reference evidence="2 3" key="1">
    <citation type="submission" date="2024-06" db="EMBL/GenBank/DDBJ databases">
        <authorList>
            <person name="Li F."/>
        </authorList>
    </citation>
    <scope>NUCLEOTIDE SEQUENCE [LARGE SCALE GENOMIC DNA]</scope>
    <source>
        <strain evidence="2 3">GXAS 311</strain>
    </source>
</reference>